<comment type="caution">
    <text evidence="1">The sequence shown here is derived from an EMBL/GenBank/DDBJ whole genome shotgun (WGS) entry which is preliminary data.</text>
</comment>
<evidence type="ECO:0000313" key="2">
    <source>
        <dbReference type="Proteomes" id="UP001055156"/>
    </source>
</evidence>
<dbReference type="EMBL" id="BPQV01000005">
    <property type="protein sequence ID" value="GJE27231.1"/>
    <property type="molecule type" value="Genomic_DNA"/>
</dbReference>
<accession>A0ABQ4TA79</accession>
<gene>
    <name evidence="1" type="ORF">LKMONMHP_2088</name>
</gene>
<sequence length="231" mass="25650">MSAQSDGVADIHAFIEGISFEDVLADGACKQTFAQAYKYVHALLIWHEAVANPKKPVADAQAVLQFRELLSDLAACQVLLLLGMYKPARMMLRSSIENILRTVAHEQGFLTSGAKFTYELITLVRSSKIGADGSPVKNDLNQLIQMYSDLCSYAHAADEAKLALRVPLESVSRFDKSQYESLVDGLKYVSQRTNKIMFVMYASKLRLVHHSQRDYILDALPKALKAAILVP</sequence>
<protein>
    <submittedName>
        <fullName evidence="1">Uncharacterized protein</fullName>
    </submittedName>
</protein>
<reference evidence="1" key="1">
    <citation type="journal article" date="2021" name="Front. Microbiol.">
        <title>Comprehensive Comparative Genomics and Phenotyping of Methylobacterium Species.</title>
        <authorList>
            <person name="Alessa O."/>
            <person name="Ogura Y."/>
            <person name="Fujitani Y."/>
            <person name="Takami H."/>
            <person name="Hayashi T."/>
            <person name="Sahin N."/>
            <person name="Tani A."/>
        </authorList>
    </citation>
    <scope>NUCLEOTIDE SEQUENCE</scope>
    <source>
        <strain evidence="1">NBRC 15689</strain>
    </source>
</reference>
<evidence type="ECO:0000313" key="1">
    <source>
        <dbReference type="EMBL" id="GJE27231.1"/>
    </source>
</evidence>
<reference evidence="1" key="2">
    <citation type="submission" date="2021-08" db="EMBL/GenBank/DDBJ databases">
        <authorList>
            <person name="Tani A."/>
            <person name="Ola A."/>
            <person name="Ogura Y."/>
            <person name="Katsura K."/>
            <person name="Hayashi T."/>
        </authorList>
    </citation>
    <scope>NUCLEOTIDE SEQUENCE</scope>
    <source>
        <strain evidence="1">NBRC 15689</strain>
    </source>
</reference>
<dbReference type="RefSeq" id="WP_238311084.1">
    <property type="nucleotide sequence ID" value="NZ_BPQV01000005.1"/>
</dbReference>
<dbReference type="Proteomes" id="UP001055156">
    <property type="component" value="Unassembled WGS sequence"/>
</dbReference>
<keyword evidence="2" id="KW-1185">Reference proteome</keyword>
<organism evidence="1 2">
    <name type="scientific">Methylobacterium organophilum</name>
    <dbReference type="NCBI Taxonomy" id="410"/>
    <lineage>
        <taxon>Bacteria</taxon>
        <taxon>Pseudomonadati</taxon>
        <taxon>Pseudomonadota</taxon>
        <taxon>Alphaproteobacteria</taxon>
        <taxon>Hyphomicrobiales</taxon>
        <taxon>Methylobacteriaceae</taxon>
        <taxon>Methylobacterium</taxon>
    </lineage>
</organism>
<name>A0ABQ4TA79_METOR</name>
<proteinExistence type="predicted"/>